<evidence type="ECO:0000259" key="2">
    <source>
        <dbReference type="SMART" id="SM01017"/>
    </source>
</evidence>
<dbReference type="SUPFAM" id="SSF81296">
    <property type="entry name" value="E set domains"/>
    <property type="match status" value="2"/>
</dbReference>
<reference evidence="3 4" key="1">
    <citation type="submission" date="2024-11" db="EMBL/GenBank/DDBJ databases">
        <title>Chromosome-level genome assembly of the freshwater bivalve Anodonta woodiana.</title>
        <authorList>
            <person name="Chen X."/>
        </authorList>
    </citation>
    <scope>NUCLEOTIDE SEQUENCE [LARGE SCALE GENOMIC DNA]</scope>
    <source>
        <strain evidence="3">MN2024</strain>
        <tissue evidence="3">Gills</tissue>
    </source>
</reference>
<comment type="caution">
    <text evidence="3">The sequence shown here is derived from an EMBL/GenBank/DDBJ whole genome shotgun (WGS) entry which is preliminary data.</text>
</comment>
<organism evidence="3 4">
    <name type="scientific">Sinanodonta woodiana</name>
    <name type="common">Chinese pond mussel</name>
    <name type="synonym">Anodonta woodiana</name>
    <dbReference type="NCBI Taxonomy" id="1069815"/>
    <lineage>
        <taxon>Eukaryota</taxon>
        <taxon>Metazoa</taxon>
        <taxon>Spiralia</taxon>
        <taxon>Lophotrochozoa</taxon>
        <taxon>Mollusca</taxon>
        <taxon>Bivalvia</taxon>
        <taxon>Autobranchia</taxon>
        <taxon>Heteroconchia</taxon>
        <taxon>Palaeoheterodonta</taxon>
        <taxon>Unionida</taxon>
        <taxon>Unionoidea</taxon>
        <taxon>Unionidae</taxon>
        <taxon>Unioninae</taxon>
        <taxon>Sinanodonta</taxon>
    </lineage>
</organism>
<evidence type="ECO:0000256" key="1">
    <source>
        <dbReference type="ARBA" id="ARBA00005298"/>
    </source>
</evidence>
<comment type="similarity">
    <text evidence="1">Belongs to the arrestin family.</text>
</comment>
<protein>
    <recommendedName>
        <fullName evidence="2">Arrestin C-terminal-like domain-containing protein</fullName>
    </recommendedName>
</protein>
<keyword evidence="4" id="KW-1185">Reference proteome</keyword>
<dbReference type="Pfam" id="PF00339">
    <property type="entry name" value="Arrestin_N"/>
    <property type="match status" value="1"/>
</dbReference>
<dbReference type="InterPro" id="IPR014756">
    <property type="entry name" value="Ig_E-set"/>
</dbReference>
<gene>
    <name evidence="3" type="ORF">ACJMK2_006920</name>
</gene>
<dbReference type="PANTHER" id="PTHR11188:SF176">
    <property type="entry name" value="ARRESTIN DOMAIN-CONTAINING PROTEIN 1"/>
    <property type="match status" value="1"/>
</dbReference>
<name>A0ABD3VUP2_SINWO</name>
<dbReference type="EMBL" id="JBJQND010000010">
    <property type="protein sequence ID" value="KAL3865317.1"/>
    <property type="molecule type" value="Genomic_DNA"/>
</dbReference>
<sequence>MPKLERLEINLEPHQLVYLAGQCVQGKLVIVLNKGMKMRGVRIRFRGRAHVSWEEGSGDSKRTYSASEEYFEQTVVVFGKAPQETNDTLVLPAGQHIFPFNFTLPHGLPSSFEGKYDCYVRYWVEGIIDKPWKFDPRVKMPFTVVTFLDLNQEPEALNSAQVQDSKTVCCCCCESGPVTCVFRIDRIGYVPGESIVCNAEITNNCNRVIWSSKVKLYMEITYRTHGGSKTREIKEITKLEKGQIPEGGSEIWSGERIPIPPLPPSYLRGCSIITIDYYLMLKVDVADTPFDLELPLKIIIGTIPIQSVFQQYNMSVQPPGAPNQEFQPITIQPGLGMPSLPPPTYQESVFGKSSIRDNEDEHTYGDLNYAPAYTYYNWT</sequence>
<dbReference type="Gene3D" id="2.60.40.640">
    <property type="match status" value="2"/>
</dbReference>
<dbReference type="PANTHER" id="PTHR11188">
    <property type="entry name" value="ARRESTIN DOMAIN CONTAINING PROTEIN"/>
    <property type="match status" value="1"/>
</dbReference>
<dbReference type="InterPro" id="IPR050357">
    <property type="entry name" value="Arrestin_domain-protein"/>
</dbReference>
<dbReference type="InterPro" id="IPR011022">
    <property type="entry name" value="Arrestin_C-like"/>
</dbReference>
<evidence type="ECO:0000313" key="3">
    <source>
        <dbReference type="EMBL" id="KAL3865317.1"/>
    </source>
</evidence>
<evidence type="ECO:0000313" key="4">
    <source>
        <dbReference type="Proteomes" id="UP001634394"/>
    </source>
</evidence>
<dbReference type="InterPro" id="IPR011021">
    <property type="entry name" value="Arrestin-like_N"/>
</dbReference>
<dbReference type="InterPro" id="IPR014752">
    <property type="entry name" value="Arrestin-like_C"/>
</dbReference>
<accession>A0ABD3VUP2</accession>
<dbReference type="Proteomes" id="UP001634394">
    <property type="component" value="Unassembled WGS sequence"/>
</dbReference>
<feature type="domain" description="Arrestin C-terminal-like" evidence="2">
    <location>
        <begin position="174"/>
        <end position="305"/>
    </location>
</feature>
<dbReference type="SMART" id="SM01017">
    <property type="entry name" value="Arrestin_C"/>
    <property type="match status" value="1"/>
</dbReference>
<proteinExistence type="inferred from homology"/>
<dbReference type="AlphaFoldDB" id="A0ABD3VUP2"/>
<dbReference type="Pfam" id="PF02752">
    <property type="entry name" value="Arrestin_C"/>
    <property type="match status" value="1"/>
</dbReference>